<organism evidence="3 4">
    <name type="scientific">Halolamina pelagica</name>
    <dbReference type="NCBI Taxonomy" id="699431"/>
    <lineage>
        <taxon>Archaea</taxon>
        <taxon>Methanobacteriati</taxon>
        <taxon>Methanobacteriota</taxon>
        <taxon>Stenosarchaea group</taxon>
        <taxon>Halobacteria</taxon>
        <taxon>Halobacteriales</taxon>
        <taxon>Haloferacaceae</taxon>
    </lineage>
</organism>
<evidence type="ECO:0000313" key="3">
    <source>
        <dbReference type="EMBL" id="KPN32302.1"/>
    </source>
</evidence>
<protein>
    <recommendedName>
        <fullName evidence="2">DUF58 domain-containing protein</fullName>
    </recommendedName>
</protein>
<dbReference type="Proteomes" id="UP000050535">
    <property type="component" value="Unassembled WGS sequence"/>
</dbReference>
<sequence>MAGEFAFPPVTVTLSNQRETVTESVPHDPDQSVRIDPRRPRNLHVGQGGDRIDAYGEHPAGSGAAGLVPEEIRQYVTGDALSQIDWKATARLQAPHIREFETETSRQTVIAVDHRHTMEHGPDGQTMLDYAREVGLGYARAAESFDDPLGLYAIGDGGITVRRRPTSSARGYRHVRNALHDLAPTQAEGGAVDATSNRLSRPDATWSAARTLSTDDSAFAQTVAPFLADTDAYVHRIDSDPLFRAIRQLLAETSGEVWLVLLTADTGRNRLRDIASLVANEGATSRCFSPRGCCSTPTRWTT</sequence>
<evidence type="ECO:0000259" key="2">
    <source>
        <dbReference type="Pfam" id="PF01882"/>
    </source>
</evidence>
<keyword evidence="4" id="KW-1185">Reference proteome</keyword>
<comment type="caution">
    <text evidence="3">The sequence shown here is derived from an EMBL/GenBank/DDBJ whole genome shotgun (WGS) entry which is preliminary data.</text>
</comment>
<dbReference type="PANTHER" id="PTHR33608:SF6">
    <property type="entry name" value="BLL2464 PROTEIN"/>
    <property type="match status" value="1"/>
</dbReference>
<accession>A0A0P7GDP9</accession>
<feature type="region of interest" description="Disordered" evidence="1">
    <location>
        <begin position="17"/>
        <end position="42"/>
    </location>
</feature>
<feature type="domain" description="DUF58" evidence="2">
    <location>
        <begin position="71"/>
        <end position="198"/>
    </location>
</feature>
<proteinExistence type="predicted"/>
<dbReference type="InterPro" id="IPR002881">
    <property type="entry name" value="DUF58"/>
</dbReference>
<evidence type="ECO:0000313" key="4">
    <source>
        <dbReference type="Proteomes" id="UP000050535"/>
    </source>
</evidence>
<dbReference type="Pfam" id="PF01882">
    <property type="entry name" value="DUF58"/>
    <property type="match status" value="1"/>
</dbReference>
<dbReference type="PANTHER" id="PTHR33608">
    <property type="entry name" value="BLL2464 PROTEIN"/>
    <property type="match status" value="1"/>
</dbReference>
<dbReference type="OrthoDB" id="31512at2157"/>
<dbReference type="AlphaFoldDB" id="A0A0P7GDP9"/>
<feature type="compositionally biased region" description="Basic and acidic residues" evidence="1">
    <location>
        <begin position="25"/>
        <end position="39"/>
    </location>
</feature>
<dbReference type="STRING" id="699431.SY89_03070"/>
<dbReference type="EMBL" id="LGUC01000001">
    <property type="protein sequence ID" value="KPN32302.1"/>
    <property type="molecule type" value="Genomic_DNA"/>
</dbReference>
<reference evidence="4" key="1">
    <citation type="submission" date="2013-11" db="EMBL/GenBank/DDBJ databases">
        <authorList>
            <person name="Hoang H.T."/>
            <person name="Killian M.L."/>
            <person name="Madson D.M."/>
            <person name="Arruda P.H.E."/>
            <person name="Sun D."/>
            <person name="Schwartz K.J."/>
            <person name="Yoon K."/>
        </authorList>
    </citation>
    <scope>NUCLEOTIDE SEQUENCE [LARGE SCALE GENOMIC DNA]</scope>
    <source>
        <strain evidence="4">CDK2</strain>
    </source>
</reference>
<evidence type="ECO:0000256" key="1">
    <source>
        <dbReference type="SAM" id="MobiDB-lite"/>
    </source>
</evidence>
<dbReference type="RefSeq" id="WP_054584600.1">
    <property type="nucleotide sequence ID" value="NZ_LGUC01000001.1"/>
</dbReference>
<gene>
    <name evidence="3" type="ORF">SY89_03070</name>
</gene>
<name>A0A0P7GDP9_9EURY</name>